<name>A0A7I9VL78_9BACT</name>
<evidence type="ECO:0000259" key="4">
    <source>
        <dbReference type="Pfam" id="PF17676"/>
    </source>
</evidence>
<reference evidence="6" key="1">
    <citation type="journal article" date="2020" name="Appl. Environ. Microbiol.">
        <title>Diazotrophic Anaeromyxobacter Isolates from Soils.</title>
        <authorList>
            <person name="Masuda Y."/>
            <person name="Yamanaka H."/>
            <person name="Xu Z.X."/>
            <person name="Shiratori Y."/>
            <person name="Aono T."/>
            <person name="Amachi S."/>
            <person name="Senoo K."/>
            <person name="Itoh H."/>
        </authorList>
    </citation>
    <scope>NUCLEOTIDE SEQUENCE [LARGE SCALE GENOMIC DNA]</scope>
    <source>
        <strain evidence="6">R267</strain>
    </source>
</reference>
<comment type="similarity">
    <text evidence="1">Belongs to the peptidase S66 family.</text>
</comment>
<dbReference type="PANTHER" id="PTHR30237:SF4">
    <property type="entry name" value="LD-CARBOXYPEPTIDASE C-TERMINAL DOMAIN-CONTAINING PROTEIN"/>
    <property type="match status" value="1"/>
</dbReference>
<dbReference type="RefSeq" id="WP_176064348.1">
    <property type="nucleotide sequence ID" value="NZ_BJTG01000003.1"/>
</dbReference>
<dbReference type="InterPro" id="IPR003507">
    <property type="entry name" value="S66_fam"/>
</dbReference>
<feature type="domain" description="LD-carboxypeptidase N-terminal" evidence="3">
    <location>
        <begin position="17"/>
        <end position="136"/>
    </location>
</feature>
<dbReference type="Gene3D" id="3.40.50.10740">
    <property type="entry name" value="Class I glutamine amidotransferase-like"/>
    <property type="match status" value="1"/>
</dbReference>
<dbReference type="PANTHER" id="PTHR30237">
    <property type="entry name" value="MURAMOYLTETRAPEPTIDE CARBOXYPEPTIDASE"/>
    <property type="match status" value="1"/>
</dbReference>
<comment type="caution">
    <text evidence="5">The sequence shown here is derived from an EMBL/GenBank/DDBJ whole genome shotgun (WGS) entry which is preliminary data.</text>
</comment>
<evidence type="ECO:0000313" key="5">
    <source>
        <dbReference type="EMBL" id="GEJ56880.1"/>
    </source>
</evidence>
<dbReference type="InterPro" id="IPR027461">
    <property type="entry name" value="Carboxypeptidase_A_C_sf"/>
</dbReference>
<evidence type="ECO:0000256" key="1">
    <source>
        <dbReference type="ARBA" id="ARBA00010233"/>
    </source>
</evidence>
<dbReference type="InterPro" id="IPR027478">
    <property type="entry name" value="LdcA_N"/>
</dbReference>
<dbReference type="PIRSF" id="PIRSF028757">
    <property type="entry name" value="LD-carboxypeptidase"/>
    <property type="match status" value="1"/>
</dbReference>
<dbReference type="InterPro" id="IPR029062">
    <property type="entry name" value="Class_I_gatase-like"/>
</dbReference>
<protein>
    <submittedName>
        <fullName evidence="5">LD-carboxypeptidase</fullName>
    </submittedName>
</protein>
<accession>A0A7I9VL78</accession>
<dbReference type="EMBL" id="BJTG01000003">
    <property type="protein sequence ID" value="GEJ56880.1"/>
    <property type="molecule type" value="Genomic_DNA"/>
</dbReference>
<organism evidence="5 6">
    <name type="scientific">Anaeromyxobacter diazotrophicus</name>
    <dbReference type="NCBI Taxonomy" id="2590199"/>
    <lineage>
        <taxon>Bacteria</taxon>
        <taxon>Pseudomonadati</taxon>
        <taxon>Myxococcota</taxon>
        <taxon>Myxococcia</taxon>
        <taxon>Myxococcales</taxon>
        <taxon>Cystobacterineae</taxon>
        <taxon>Anaeromyxobacteraceae</taxon>
        <taxon>Anaeromyxobacter</taxon>
    </lineage>
</organism>
<dbReference type="SUPFAM" id="SSF52317">
    <property type="entry name" value="Class I glutamine amidotransferase-like"/>
    <property type="match status" value="1"/>
</dbReference>
<dbReference type="AlphaFoldDB" id="A0A7I9VL78"/>
<feature type="domain" description="LD-carboxypeptidase C-terminal" evidence="4">
    <location>
        <begin position="209"/>
        <end position="331"/>
    </location>
</feature>
<evidence type="ECO:0000313" key="6">
    <source>
        <dbReference type="Proteomes" id="UP000503640"/>
    </source>
</evidence>
<proteinExistence type="inferred from homology"/>
<dbReference type="InterPro" id="IPR040921">
    <property type="entry name" value="Peptidase_S66C"/>
</dbReference>
<dbReference type="CDD" id="cd07062">
    <property type="entry name" value="Peptidase_S66_mccF_like"/>
    <property type="match status" value="1"/>
</dbReference>
<keyword evidence="2" id="KW-0378">Hydrolase</keyword>
<dbReference type="Pfam" id="PF17676">
    <property type="entry name" value="Peptidase_S66C"/>
    <property type="match status" value="1"/>
</dbReference>
<dbReference type="GO" id="GO:0004180">
    <property type="term" value="F:carboxypeptidase activity"/>
    <property type="evidence" value="ECO:0007669"/>
    <property type="project" value="UniProtKB-KW"/>
</dbReference>
<sequence>MPNELVRPGALRPGDTVALFSPSSGLAARFPRAYEQGVAVLRQELGLEVRALPTARADQAWLRANPRARADDLHRAFRDPEIRAVLATAGGEDVVRLLPFVDQTVFQTCPKILMATSDATPLLALAHQAGLVTFHGPSVMSGLAQARGLPTAFLTHVRAMLFEGRESYEYHPYGSYLERDPERASDAELPRLRRDERGWRVVQGAGRVRGRLFGGGLEALELVKGTPWWPAPSFFDGKVLFLEISKVLPGPEAVRRTLRGYGVAGLFDRIAGLLVGRPRGYDEGQRDALEKDLVEVVAGDFGRRDLPIVTHVDFGRTDPQLIVPLGGLVEIDCQARRLWLAEAAVARPAR</sequence>
<evidence type="ECO:0000256" key="2">
    <source>
        <dbReference type="ARBA" id="ARBA00022801"/>
    </source>
</evidence>
<dbReference type="InterPro" id="IPR040449">
    <property type="entry name" value="Peptidase_S66_N"/>
</dbReference>
<keyword evidence="5" id="KW-0121">Carboxypeptidase</keyword>
<gene>
    <name evidence="5" type="ORF">AMYX_16210</name>
</gene>
<dbReference type="SUPFAM" id="SSF141986">
    <property type="entry name" value="LD-carboxypeptidase A C-terminal domain-like"/>
    <property type="match status" value="1"/>
</dbReference>
<keyword evidence="5" id="KW-0645">Protease</keyword>
<dbReference type="Proteomes" id="UP000503640">
    <property type="component" value="Unassembled WGS sequence"/>
</dbReference>
<evidence type="ECO:0000259" key="3">
    <source>
        <dbReference type="Pfam" id="PF02016"/>
    </source>
</evidence>
<dbReference type="Pfam" id="PF02016">
    <property type="entry name" value="Peptidase_S66"/>
    <property type="match status" value="1"/>
</dbReference>
<dbReference type="Gene3D" id="3.50.30.60">
    <property type="entry name" value="LD-carboxypeptidase A C-terminal domain-like"/>
    <property type="match status" value="1"/>
</dbReference>
<keyword evidence="6" id="KW-1185">Reference proteome</keyword>